<accession>A0A7J0E2Y9</accession>
<dbReference type="AlphaFoldDB" id="A0A7J0E2Y9"/>
<protein>
    <submittedName>
        <fullName evidence="2">Uncharacterized protein</fullName>
    </submittedName>
</protein>
<keyword evidence="3" id="KW-1185">Reference proteome</keyword>
<dbReference type="EMBL" id="BJWL01000001">
    <property type="protein sequence ID" value="GFY80893.1"/>
    <property type="molecule type" value="Genomic_DNA"/>
</dbReference>
<evidence type="ECO:0000313" key="2">
    <source>
        <dbReference type="EMBL" id="GFY80893.1"/>
    </source>
</evidence>
<evidence type="ECO:0000313" key="3">
    <source>
        <dbReference type="Proteomes" id="UP000585474"/>
    </source>
</evidence>
<proteinExistence type="predicted"/>
<dbReference type="Proteomes" id="UP000585474">
    <property type="component" value="Unassembled WGS sequence"/>
</dbReference>
<feature type="region of interest" description="Disordered" evidence="1">
    <location>
        <begin position="138"/>
        <end position="162"/>
    </location>
</feature>
<sequence>MHGIAEHIRIMNENNARLIQHLTTNNPPPPAVAPIPEEVEHNHPRIDDAAHRANAQDEEEALSGQSLGHLTGLVIPRFNQAMLEVEGTSDKVVVMAMMEGLHLGPLFDSLFQSFLEAQAALQSKADKYIAAKELAEAKHRRRGREDHKKRSLSPCKLTIETR</sequence>
<name>A0A7J0E2Y9_9ERIC</name>
<evidence type="ECO:0000256" key="1">
    <source>
        <dbReference type="SAM" id="MobiDB-lite"/>
    </source>
</evidence>
<gene>
    <name evidence="2" type="ORF">Acr_01g0007020</name>
</gene>
<feature type="compositionally biased region" description="Basic and acidic residues" evidence="1">
    <location>
        <begin position="138"/>
        <end position="148"/>
    </location>
</feature>
<comment type="caution">
    <text evidence="2">The sequence shown here is derived from an EMBL/GenBank/DDBJ whole genome shotgun (WGS) entry which is preliminary data.</text>
</comment>
<reference evidence="2 3" key="1">
    <citation type="submission" date="2019-07" db="EMBL/GenBank/DDBJ databases">
        <title>De Novo Assembly of kiwifruit Actinidia rufa.</title>
        <authorList>
            <person name="Sugita-Konishi S."/>
            <person name="Sato K."/>
            <person name="Mori E."/>
            <person name="Abe Y."/>
            <person name="Kisaki G."/>
            <person name="Hamano K."/>
            <person name="Suezawa K."/>
            <person name="Otani M."/>
            <person name="Fukuda T."/>
            <person name="Manabe T."/>
            <person name="Gomi K."/>
            <person name="Tabuchi M."/>
            <person name="Akimitsu K."/>
            <person name="Kataoka I."/>
        </authorList>
    </citation>
    <scope>NUCLEOTIDE SEQUENCE [LARGE SCALE GENOMIC DNA]</scope>
    <source>
        <strain evidence="3">cv. Fuchu</strain>
    </source>
</reference>
<organism evidence="2 3">
    <name type="scientific">Actinidia rufa</name>
    <dbReference type="NCBI Taxonomy" id="165716"/>
    <lineage>
        <taxon>Eukaryota</taxon>
        <taxon>Viridiplantae</taxon>
        <taxon>Streptophyta</taxon>
        <taxon>Embryophyta</taxon>
        <taxon>Tracheophyta</taxon>
        <taxon>Spermatophyta</taxon>
        <taxon>Magnoliopsida</taxon>
        <taxon>eudicotyledons</taxon>
        <taxon>Gunneridae</taxon>
        <taxon>Pentapetalae</taxon>
        <taxon>asterids</taxon>
        <taxon>Ericales</taxon>
        <taxon>Actinidiaceae</taxon>
        <taxon>Actinidia</taxon>
    </lineage>
</organism>